<name>A0ABR1XKF5_9PEZI</name>
<keyword evidence="5" id="KW-1185">Reference proteome</keyword>
<keyword evidence="1" id="KW-0677">Repeat</keyword>
<dbReference type="Pfam" id="PF24883">
    <property type="entry name" value="NPHP3_N"/>
    <property type="match status" value="1"/>
</dbReference>
<comment type="caution">
    <text evidence="4">The sequence shown here is derived from an EMBL/GenBank/DDBJ whole genome shotgun (WGS) entry which is preliminary data.</text>
</comment>
<dbReference type="Proteomes" id="UP001456524">
    <property type="component" value="Unassembled WGS sequence"/>
</dbReference>
<organism evidence="4 5">
    <name type="scientific">Phyllosticta citrichinensis</name>
    <dbReference type="NCBI Taxonomy" id="1130410"/>
    <lineage>
        <taxon>Eukaryota</taxon>
        <taxon>Fungi</taxon>
        <taxon>Dikarya</taxon>
        <taxon>Ascomycota</taxon>
        <taxon>Pezizomycotina</taxon>
        <taxon>Dothideomycetes</taxon>
        <taxon>Dothideomycetes incertae sedis</taxon>
        <taxon>Botryosphaeriales</taxon>
        <taxon>Phyllostictaceae</taxon>
        <taxon>Phyllosticta</taxon>
    </lineage>
</organism>
<evidence type="ECO:0000256" key="1">
    <source>
        <dbReference type="ARBA" id="ARBA00022737"/>
    </source>
</evidence>
<evidence type="ECO:0000256" key="2">
    <source>
        <dbReference type="SAM" id="MobiDB-lite"/>
    </source>
</evidence>
<evidence type="ECO:0000259" key="3">
    <source>
        <dbReference type="Pfam" id="PF24883"/>
    </source>
</evidence>
<accession>A0ABR1XKF5</accession>
<sequence>MSTRSWKTKPSNGMDEWIHHQDLFTTWNDIDTPTQEPILKIEGPEKHGKTFLSHPCNRHSHHEAPANRSFQVSNNPPNVPLTTTSIAYYYFGKDGSDQKDETTLQDAIAIIIWQLVQSDYVYRQFVTEAYDPNGSPLQKQSLWELLKPRESSRFFIVLDGIDHSTEKTARGLPDFLPNLQPETDTSRRIRGLLSGTSQSLDCARNFGKTIDLRFAKEAKHDFELFTKHFLYDQSQIVQIGSHTTQVVSQPPDQALNILLSMQTNVKTFDAAQDSDIPTGIRNYDFIEFLLGKINDNLWSTEKVRELAEKLSTGGKFALVQYQLEHASQVLGKEEIQDLNKILPWLALPCNAWLELQMVEDIVEIAGREPPRLIVRKTYISEKFNDLMKLEGDVQISVTSSHPAGYFTEKFQMTADQTVTEENGRSRRDGQPDDELHPSEISMVKNLLKSVCGDELYKKFGFVQFFNEKEEPLRRGIYFHPIQGHIHIITTCLKAICHTETDDYQSLFQYTAWRLPWHLSQIDPEMLSDGQIAAMAKVMPLLCQFLDDDHVIERWFRVDWLHTLRDSWFSADNDEDFISKWFNDPKIARYRDPEVEISAKQSPMCGTRPVSSRNLQHLQSGIGSRGMIRSGSTSKTHTGGSKTSLTDEEVATIEEAKGSVSYIEQAEAWACNNVEFPADTWRNPQWESRTAETFGFYGHHSEATDRYESVFLFSVDLEFAKSHMKSYANAASKRDGRYERVLQVLEPLIEQFKSSDPFEGENLEKWLEIIHGMCRIYNDAGRVYDAATIGKYGPELSPRNLRIIATLVDWLFLRKKFEAIMKALDFLTPEELTTLLEKYGTINSIQQIAVAASRADSSSFIETCQRALPSPGELRSTDAFLCLCYSLVLAWDSRLGDDWEKVMTLWQNLLRLDYRDGGHSKIQSYAGQLLACTYLQLAVERDQEQISKQDQETYFFYRHRGLEPAGLIEEGESFFLARFHHLRQRDDLARATLERNIYRAKPMRKRLFEPARNLMSNSLTGLVWFKCLRRTPN</sequence>
<feature type="compositionally biased region" description="Basic and acidic residues" evidence="2">
    <location>
        <begin position="421"/>
        <end position="436"/>
    </location>
</feature>
<gene>
    <name evidence="4" type="ORF">IWX90DRAFT_507586</name>
</gene>
<evidence type="ECO:0000313" key="5">
    <source>
        <dbReference type="Proteomes" id="UP001456524"/>
    </source>
</evidence>
<evidence type="ECO:0000313" key="4">
    <source>
        <dbReference type="EMBL" id="KAK8159314.1"/>
    </source>
</evidence>
<feature type="region of interest" description="Disordered" evidence="2">
    <location>
        <begin position="625"/>
        <end position="645"/>
    </location>
</feature>
<dbReference type="EMBL" id="JBBWUH010000008">
    <property type="protein sequence ID" value="KAK8159314.1"/>
    <property type="molecule type" value="Genomic_DNA"/>
</dbReference>
<feature type="region of interest" description="Disordered" evidence="2">
    <location>
        <begin position="417"/>
        <end position="436"/>
    </location>
</feature>
<feature type="compositionally biased region" description="Polar residues" evidence="2">
    <location>
        <begin position="68"/>
        <end position="77"/>
    </location>
</feature>
<proteinExistence type="predicted"/>
<feature type="region of interest" description="Disordered" evidence="2">
    <location>
        <begin position="52"/>
        <end position="77"/>
    </location>
</feature>
<reference evidence="4 5" key="1">
    <citation type="journal article" date="2022" name="G3 (Bethesda)">
        <title>Enemy or ally: a genomic approach to elucidate the lifestyle of Phyllosticta citrichinaensis.</title>
        <authorList>
            <person name="Buijs V.A."/>
            <person name="Groenewald J.Z."/>
            <person name="Haridas S."/>
            <person name="LaButti K.M."/>
            <person name="Lipzen A."/>
            <person name="Martin F.M."/>
            <person name="Barry K."/>
            <person name="Grigoriev I.V."/>
            <person name="Crous P.W."/>
            <person name="Seidl M.F."/>
        </authorList>
    </citation>
    <scope>NUCLEOTIDE SEQUENCE [LARGE SCALE GENOMIC DNA]</scope>
    <source>
        <strain evidence="4 5">CBS 129764</strain>
    </source>
</reference>
<feature type="compositionally biased region" description="Low complexity" evidence="2">
    <location>
        <begin position="625"/>
        <end position="643"/>
    </location>
</feature>
<dbReference type="InterPro" id="IPR056884">
    <property type="entry name" value="NPHP3-like_N"/>
</dbReference>
<feature type="domain" description="Nephrocystin 3-like N-terminal" evidence="3">
    <location>
        <begin position="15"/>
        <end position="182"/>
    </location>
</feature>
<protein>
    <recommendedName>
        <fullName evidence="3">Nephrocystin 3-like N-terminal domain-containing protein</fullName>
    </recommendedName>
</protein>